<organism evidence="2 3">
    <name type="scientific">Prorocentrum cordatum</name>
    <dbReference type="NCBI Taxonomy" id="2364126"/>
    <lineage>
        <taxon>Eukaryota</taxon>
        <taxon>Sar</taxon>
        <taxon>Alveolata</taxon>
        <taxon>Dinophyceae</taxon>
        <taxon>Prorocentrales</taxon>
        <taxon>Prorocentraceae</taxon>
        <taxon>Prorocentrum</taxon>
    </lineage>
</organism>
<feature type="region of interest" description="Disordered" evidence="1">
    <location>
        <begin position="529"/>
        <end position="556"/>
    </location>
</feature>
<feature type="region of interest" description="Disordered" evidence="1">
    <location>
        <begin position="24"/>
        <end position="80"/>
    </location>
</feature>
<sequence length="1103" mass="119202">MASAGGADDLLRSARLQISRLREEVTQLGLPAPRPASPRSPAAEERSGSPGRAAALASHWGQPRWSPGAAGEEAPSPGEVERLRARAGQLERQLRQRDGAEAELHRARSFRRAHLSHSWPVQGSPHGRIGAVKVKSSQHDLAFIVSYFPFRCTEARGIPRTGVTTITGWYPCGPTFHRHESSSYSDHLAILAPRLQRLQRCAIACSLTRRVRATPSTAMLDHRIIAAEIDCKPTFQAPRVDATKWDYYSPSKALKDKEEAEVFRREVELALERRVRDAGHTEVTTWMRDHALESSWADMVEQEQFLAKAAEQDYPIHPEMERWEAANLDLDRAGAPAVGNALQRRLSAVNVSHIAAKHDVANALASVSHEHLDKTACQMYRPGGARITLARHRCAACAVNPRDGGGTFARAAGCFMGDSDAAAKFRVAFEQPAQVWVIGAAVSGLEARALAMDQKKKLDSGAARHASALRRGIAIYRQLNDEVPELLAKFLKCNMQFRGQWLEPPKETPIGLHEALEEDAAEPCKMELQTRGDGQSRAASGARAASAGSAKKENPKIVDTSELDGMTVEIRAVQKYLTGLPLAEADKRITEMGPDSVAFRAGLFEGVLAAGVAERRTCKTQLEDRRKQQQQKQVSVLLMGELEPMVKITGCHEICKVKLVLGVASSKARDQPVHEALDQVGAAYEQGMAPKGQCECLVDTRYHELEVTMEKQASGAGVRNFAGHMVVTIFSRCLQPLMSMAEDFVVTDFIRCRAEARSSELAFSELASVRAELLAAGSELRAARAELTAVAEQRDAALSELAAARAARGAAAAAPSARAAAAAPARAEAAAVGGGGEAAGCRGAARAAPDECPQEGAATVRRIEEAVAAAIDTKLEFVQNQLDALKAGSVDPSSAGSADLAMDDGARPAHAGGGGGGGGPSRQAPTDACVRFLGTFPRPLLKKAREKHYNETVLARCAHLLNGVTPFFHGISQSYKLTFPTTVAAKTFQQRCNEDGGHDCGQSYSEDIIDSLPMRQRAFNGIFEPFLNELKKSPKWGPSCRLGVNGFKGVLLVRDDEDIWEIVAARDKSKSDVEFIPIHEELAEWGISAETASSIIERVRAQL</sequence>
<evidence type="ECO:0000256" key="1">
    <source>
        <dbReference type="SAM" id="MobiDB-lite"/>
    </source>
</evidence>
<gene>
    <name evidence="2" type="ORF">PCOR1329_LOCUS52936</name>
</gene>
<evidence type="ECO:0000313" key="2">
    <source>
        <dbReference type="EMBL" id="CAK0865409.1"/>
    </source>
</evidence>
<evidence type="ECO:0000313" key="3">
    <source>
        <dbReference type="Proteomes" id="UP001189429"/>
    </source>
</evidence>
<reference evidence="2" key="1">
    <citation type="submission" date="2023-10" db="EMBL/GenBank/DDBJ databases">
        <authorList>
            <person name="Chen Y."/>
            <person name="Shah S."/>
            <person name="Dougan E. K."/>
            <person name="Thang M."/>
            <person name="Chan C."/>
        </authorList>
    </citation>
    <scope>NUCLEOTIDE SEQUENCE [LARGE SCALE GENOMIC DNA]</scope>
</reference>
<feature type="compositionally biased region" description="Gly residues" evidence="1">
    <location>
        <begin position="911"/>
        <end position="920"/>
    </location>
</feature>
<keyword evidence="3" id="KW-1185">Reference proteome</keyword>
<comment type="caution">
    <text evidence="2">The sequence shown here is derived from an EMBL/GenBank/DDBJ whole genome shotgun (WGS) entry which is preliminary data.</text>
</comment>
<dbReference type="EMBL" id="CAUYUJ010016449">
    <property type="protein sequence ID" value="CAK0865409.1"/>
    <property type="molecule type" value="Genomic_DNA"/>
</dbReference>
<name>A0ABN9UYP9_9DINO</name>
<proteinExistence type="predicted"/>
<feature type="compositionally biased region" description="Low complexity" evidence="1">
    <location>
        <begin position="536"/>
        <end position="549"/>
    </location>
</feature>
<accession>A0ABN9UYP9</accession>
<dbReference type="Proteomes" id="UP001189429">
    <property type="component" value="Unassembled WGS sequence"/>
</dbReference>
<protein>
    <submittedName>
        <fullName evidence="2">Uncharacterized protein</fullName>
    </submittedName>
</protein>
<feature type="region of interest" description="Disordered" evidence="1">
    <location>
        <begin position="888"/>
        <end position="924"/>
    </location>
</feature>